<dbReference type="PROSITE" id="PS51007">
    <property type="entry name" value="CYTC"/>
    <property type="match status" value="1"/>
</dbReference>
<dbReference type="SUPFAM" id="SSF46626">
    <property type="entry name" value="Cytochrome c"/>
    <property type="match status" value="1"/>
</dbReference>
<evidence type="ECO:0000256" key="2">
    <source>
        <dbReference type="ARBA" id="ARBA00022723"/>
    </source>
</evidence>
<feature type="domain" description="Cytochrome c" evidence="5">
    <location>
        <begin position="71"/>
        <end position="157"/>
    </location>
</feature>
<comment type="caution">
    <text evidence="6">The sequence shown here is derived from an EMBL/GenBank/DDBJ whole genome shotgun (WGS) entry which is preliminary data.</text>
</comment>
<dbReference type="Pfam" id="PF13442">
    <property type="entry name" value="Cytochrome_CBB3"/>
    <property type="match status" value="1"/>
</dbReference>
<evidence type="ECO:0000313" key="7">
    <source>
        <dbReference type="Proteomes" id="UP000286576"/>
    </source>
</evidence>
<keyword evidence="7" id="KW-1185">Reference proteome</keyword>
<evidence type="ECO:0000256" key="3">
    <source>
        <dbReference type="ARBA" id="ARBA00023004"/>
    </source>
</evidence>
<dbReference type="GO" id="GO:0020037">
    <property type="term" value="F:heme binding"/>
    <property type="evidence" value="ECO:0007669"/>
    <property type="project" value="InterPro"/>
</dbReference>
<keyword evidence="2 4" id="KW-0479">Metal-binding</keyword>
<name>A0A418NPD3_9SPHN</name>
<evidence type="ECO:0000256" key="1">
    <source>
        <dbReference type="ARBA" id="ARBA00022617"/>
    </source>
</evidence>
<evidence type="ECO:0000259" key="5">
    <source>
        <dbReference type="PROSITE" id="PS51007"/>
    </source>
</evidence>
<protein>
    <submittedName>
        <fullName evidence="6">Cytochrome c</fullName>
    </submittedName>
</protein>
<evidence type="ECO:0000256" key="4">
    <source>
        <dbReference type="PROSITE-ProRule" id="PRU00433"/>
    </source>
</evidence>
<accession>A0A418NPD3</accession>
<keyword evidence="3 4" id="KW-0408">Iron</keyword>
<organism evidence="6 7">
    <name type="scientific">Aurantiacibacter zhengii</name>
    <dbReference type="NCBI Taxonomy" id="2307003"/>
    <lineage>
        <taxon>Bacteria</taxon>
        <taxon>Pseudomonadati</taxon>
        <taxon>Pseudomonadota</taxon>
        <taxon>Alphaproteobacteria</taxon>
        <taxon>Sphingomonadales</taxon>
        <taxon>Erythrobacteraceae</taxon>
        <taxon>Aurantiacibacter</taxon>
    </lineage>
</organism>
<dbReference type="Proteomes" id="UP000286576">
    <property type="component" value="Unassembled WGS sequence"/>
</dbReference>
<dbReference type="GO" id="GO:0046872">
    <property type="term" value="F:metal ion binding"/>
    <property type="evidence" value="ECO:0007669"/>
    <property type="project" value="UniProtKB-KW"/>
</dbReference>
<dbReference type="AlphaFoldDB" id="A0A418NPD3"/>
<dbReference type="OrthoDB" id="9773456at2"/>
<gene>
    <name evidence="6" type="ORF">D2V07_14450</name>
</gene>
<dbReference type="InterPro" id="IPR036909">
    <property type="entry name" value="Cyt_c-like_dom_sf"/>
</dbReference>
<keyword evidence="1 4" id="KW-0349">Heme</keyword>
<sequence>MKSFQKGLGLGTLGTLLLIGTVALIVVLTGAYNVAADDGHTPITEWALDTSMTNSVESRASNLNAPEFTQAMVEAGAGDYKAMCAHCHGGVGEGRAQWSSGMLPHPPALANAAKSWSDEEVFWLVKHGVKASGMPAFGGTHEDRALWNITAFVKNMPQMSEEQYATLGSAGGH</sequence>
<proteinExistence type="predicted"/>
<dbReference type="Gene3D" id="1.10.760.10">
    <property type="entry name" value="Cytochrome c-like domain"/>
    <property type="match status" value="1"/>
</dbReference>
<dbReference type="EMBL" id="QXFL01000007">
    <property type="protein sequence ID" value="RIV84210.1"/>
    <property type="molecule type" value="Genomic_DNA"/>
</dbReference>
<reference evidence="6 7" key="1">
    <citation type="submission" date="2018-08" db="EMBL/GenBank/DDBJ databases">
        <title>Erythrobacter zhengii sp.nov., a bacterium isolated from deep-sea sediment.</title>
        <authorList>
            <person name="Fang C."/>
            <person name="Wu Y.-H."/>
            <person name="Sun C."/>
            <person name="Wang H."/>
            <person name="Cheng H."/>
            <person name="Meng F.-X."/>
            <person name="Wang C.-S."/>
            <person name="Xu X.-W."/>
        </authorList>
    </citation>
    <scope>NUCLEOTIDE SEQUENCE [LARGE SCALE GENOMIC DNA]</scope>
    <source>
        <strain evidence="6 7">V18</strain>
    </source>
</reference>
<evidence type="ECO:0000313" key="6">
    <source>
        <dbReference type="EMBL" id="RIV84210.1"/>
    </source>
</evidence>
<dbReference type="GO" id="GO:0009055">
    <property type="term" value="F:electron transfer activity"/>
    <property type="evidence" value="ECO:0007669"/>
    <property type="project" value="InterPro"/>
</dbReference>
<dbReference type="InterPro" id="IPR009056">
    <property type="entry name" value="Cyt_c-like_dom"/>
</dbReference>